<evidence type="ECO:0000313" key="1">
    <source>
        <dbReference type="EMBL" id="MFC5141991.1"/>
    </source>
</evidence>
<proteinExistence type="predicted"/>
<evidence type="ECO:0000313" key="2">
    <source>
        <dbReference type="Proteomes" id="UP001596175"/>
    </source>
</evidence>
<gene>
    <name evidence="1" type="ORF">ACFPK1_27405</name>
</gene>
<keyword evidence="2" id="KW-1185">Reference proteome</keyword>
<dbReference type="InterPro" id="IPR024520">
    <property type="entry name" value="DUF3558"/>
</dbReference>
<dbReference type="Proteomes" id="UP001596175">
    <property type="component" value="Unassembled WGS sequence"/>
</dbReference>
<comment type="caution">
    <text evidence="1">The sequence shown here is derived from an EMBL/GenBank/DDBJ whole genome shotgun (WGS) entry which is preliminary data.</text>
</comment>
<accession>A0ABV9ZMZ8</accession>
<organism evidence="1 2">
    <name type="scientific">Actinomycetospora rhizophila</name>
    <dbReference type="NCBI Taxonomy" id="1416876"/>
    <lineage>
        <taxon>Bacteria</taxon>
        <taxon>Bacillati</taxon>
        <taxon>Actinomycetota</taxon>
        <taxon>Actinomycetes</taxon>
        <taxon>Pseudonocardiales</taxon>
        <taxon>Pseudonocardiaceae</taxon>
        <taxon>Actinomycetospora</taxon>
    </lineage>
</organism>
<protein>
    <submittedName>
        <fullName evidence="1">DUF3558 family protein</fullName>
    </submittedName>
</protein>
<dbReference type="RefSeq" id="WP_378024125.1">
    <property type="nucleotide sequence ID" value="NZ_JBHSKG010000019.1"/>
</dbReference>
<sequence length="187" mass="19703">MLVLLAVTLAACTPSQPTLPPTPTRPTVVGQPAPAEVRDLGPYLKFPCNLVAPGAVGEFRLKEIAATPPDPQVPGEEGDCVAQMSRDDPGETEDDVVITPFDRDIVAEEEDRVAGLTPVPPVAGLPAGLRKNPGPDECSVYVRTAQDQGLRASLTRYEPDRPGAASSCDTVVRLAGAVLGFVPRTRQ</sequence>
<dbReference type="EMBL" id="JBHSKG010000019">
    <property type="protein sequence ID" value="MFC5141991.1"/>
    <property type="molecule type" value="Genomic_DNA"/>
</dbReference>
<reference evidence="2" key="1">
    <citation type="journal article" date="2019" name="Int. J. Syst. Evol. Microbiol.">
        <title>The Global Catalogue of Microorganisms (GCM) 10K type strain sequencing project: providing services to taxonomists for standard genome sequencing and annotation.</title>
        <authorList>
            <consortium name="The Broad Institute Genomics Platform"/>
            <consortium name="The Broad Institute Genome Sequencing Center for Infectious Disease"/>
            <person name="Wu L."/>
            <person name="Ma J."/>
        </authorList>
    </citation>
    <scope>NUCLEOTIDE SEQUENCE [LARGE SCALE GENOMIC DNA]</scope>
    <source>
        <strain evidence="2">XZYJ18</strain>
    </source>
</reference>
<name>A0ABV9ZMZ8_9PSEU</name>
<dbReference type="Pfam" id="PF12079">
    <property type="entry name" value="DUF3558"/>
    <property type="match status" value="1"/>
</dbReference>